<sequence length="846" mass="93683">MRSSRKLTIISLLSLLGSGSVPLVAVKAYAVSTEENNSIIDPSFKLNYLDSFSPTQPTDFSNENLPTNNFVEEGSNERIEEDLFPVGNVEEQGVLEIEGNLNFTSNTEAITAYNVAVGSHGTCSWTLADTGMLTISGGQMASLQNHTDVPWYDYRALITYIQIAGPVTVTSGAYLFSGLSNLSAITGLNLLDTSSVTNMSYMFQNCNNLYSLDLRSFNTSNVTDMSHMFDFWRGRNLDVSTFDTSKVTSMAYMFYQCTSVETLDLSSFDTAAVTSMSYMFQGCQRLTSLTGHFSTANVTRMDAMFAGANVLPSSVLNEFISSFDTRNTTNFSNMFSNCRSLTSFDNPFNLASAQDISNMFSNSGLVSFIAKNLNLLDNTYREVNANNMFRSCSAMVNFDSTDADFTNIVNSQYMFAECTNLEAITLPKISKYSPLSGTVTTLRGYMFSGCSKLVTVDLSNFYALNLNEFIRMNYMFQNCHSLKIVIFSTQFINRIVDVTALFMNCTSLEEFSGYFSANANVSMNNMFSGCTSLKKAEITSRYVESRNNMFLNCTNLEEVSFSTSFASVSAVNTASMFSGCQSLTKVSMGGNSMTNVTDMSNMFLNCLSLVDVDMSSWTVTPRTLTNMFSGCVQLEELDFMNWNTNNVTAANNMFADCVRLKKLHLGPNFRFWNTGVALPSIDTTSSVFSGGWIGENAELRFDSSVDFVTSYSGQSDTYIWEEAEPWIEVILPVSMMFYGEPLDGFLQSINSPEYSFTNLSSVPITLSIDSIQNGRDLDRLFLLHLHGEPYLYDIDLIIGGNIITVTAFDALTLNSGESEILTFSGDARAQSSESNPYFEIIFKLSI</sequence>
<dbReference type="EMBL" id="MIJY01000012">
    <property type="protein sequence ID" value="OEG16762.1"/>
    <property type="molecule type" value="Genomic_DNA"/>
</dbReference>
<dbReference type="PANTHER" id="PTHR45661">
    <property type="entry name" value="SURFACE ANTIGEN"/>
    <property type="match status" value="1"/>
</dbReference>
<evidence type="ECO:0000313" key="3">
    <source>
        <dbReference type="Proteomes" id="UP000095094"/>
    </source>
</evidence>
<dbReference type="NCBIfam" id="TIGR02167">
    <property type="entry name" value="Liste_lipo_26"/>
    <property type="match status" value="5"/>
</dbReference>
<feature type="chain" id="PRO_5038442062" description="BspA family leucine-rich repeat surface protein" evidence="1">
    <location>
        <begin position="26"/>
        <end position="846"/>
    </location>
</feature>
<protein>
    <recommendedName>
        <fullName evidence="4">BspA family leucine-rich repeat surface protein</fullName>
    </recommendedName>
</protein>
<dbReference type="Pfam" id="PF03382">
    <property type="entry name" value="DUF285"/>
    <property type="match status" value="3"/>
</dbReference>
<dbReference type="Pfam" id="PF13306">
    <property type="entry name" value="LRR_5"/>
    <property type="match status" value="1"/>
</dbReference>
<dbReference type="SUPFAM" id="SSF52047">
    <property type="entry name" value="RNI-like"/>
    <property type="match status" value="1"/>
</dbReference>
<comment type="caution">
    <text evidence="2">The sequence shown here is derived from an EMBL/GenBank/DDBJ whole genome shotgun (WGS) entry which is preliminary data.</text>
</comment>
<organism evidence="2 3">
    <name type="scientific">Enterococcus termitis</name>
    <dbReference type="NCBI Taxonomy" id="332950"/>
    <lineage>
        <taxon>Bacteria</taxon>
        <taxon>Bacillati</taxon>
        <taxon>Bacillota</taxon>
        <taxon>Bacilli</taxon>
        <taxon>Lactobacillales</taxon>
        <taxon>Enterococcaceae</taxon>
        <taxon>Enterococcus</taxon>
    </lineage>
</organism>
<dbReference type="InterPro" id="IPR011889">
    <property type="entry name" value="Liste_lipo_26"/>
</dbReference>
<dbReference type="AlphaFoldDB" id="A0A1E5GVQ1"/>
<dbReference type="RefSeq" id="WP_069663159.1">
    <property type="nucleotide sequence ID" value="NZ_JBHUJJ010000001.1"/>
</dbReference>
<reference evidence="3" key="1">
    <citation type="submission" date="2016-09" db="EMBL/GenBank/DDBJ databases">
        <authorList>
            <person name="Gulvik C.A."/>
        </authorList>
    </citation>
    <scope>NUCLEOTIDE SEQUENCE [LARGE SCALE GENOMIC DNA]</scope>
    <source>
        <strain evidence="3">LMG 8895</strain>
    </source>
</reference>
<feature type="signal peptide" evidence="1">
    <location>
        <begin position="1"/>
        <end position="25"/>
    </location>
</feature>
<proteinExistence type="predicted"/>
<keyword evidence="1" id="KW-0732">Signal</keyword>
<dbReference type="InterPro" id="IPR053139">
    <property type="entry name" value="Surface_bspA-like"/>
</dbReference>
<keyword evidence="3" id="KW-1185">Reference proteome</keyword>
<dbReference type="OrthoDB" id="2194304at2"/>
<dbReference type="InterPro" id="IPR026906">
    <property type="entry name" value="LRR_5"/>
</dbReference>
<dbReference type="InterPro" id="IPR032675">
    <property type="entry name" value="LRR_dom_sf"/>
</dbReference>
<evidence type="ECO:0000313" key="2">
    <source>
        <dbReference type="EMBL" id="OEG16762.1"/>
    </source>
</evidence>
<dbReference type="InterPro" id="IPR005046">
    <property type="entry name" value="DUF285"/>
</dbReference>
<evidence type="ECO:0000256" key="1">
    <source>
        <dbReference type="SAM" id="SignalP"/>
    </source>
</evidence>
<dbReference type="SUPFAM" id="SSF52058">
    <property type="entry name" value="L domain-like"/>
    <property type="match status" value="1"/>
</dbReference>
<dbReference type="PANTHER" id="PTHR45661:SF3">
    <property type="entry name" value="IG-LIKE DOMAIN-CONTAINING PROTEIN"/>
    <property type="match status" value="1"/>
</dbReference>
<dbReference type="Gene3D" id="3.80.10.10">
    <property type="entry name" value="Ribonuclease Inhibitor"/>
    <property type="match status" value="2"/>
</dbReference>
<gene>
    <name evidence="2" type="ORF">BCR25_03975</name>
</gene>
<name>A0A1E5GVQ1_9ENTE</name>
<evidence type="ECO:0008006" key="4">
    <source>
        <dbReference type="Google" id="ProtNLM"/>
    </source>
</evidence>
<dbReference type="Proteomes" id="UP000095094">
    <property type="component" value="Unassembled WGS sequence"/>
</dbReference>
<accession>A0A1E5GVQ1</accession>